<feature type="compositionally biased region" description="Acidic residues" evidence="1">
    <location>
        <begin position="123"/>
        <end position="136"/>
    </location>
</feature>
<evidence type="ECO:0000313" key="2">
    <source>
        <dbReference type="EMBL" id="KAG0656373.1"/>
    </source>
</evidence>
<proteinExistence type="predicted"/>
<dbReference type="AlphaFoldDB" id="A0A9P7B3J4"/>
<feature type="compositionally biased region" description="Basic residues" evidence="1">
    <location>
        <begin position="159"/>
        <end position="168"/>
    </location>
</feature>
<gene>
    <name evidence="2" type="ORF">C6P46_007157</name>
</gene>
<keyword evidence="3" id="KW-1185">Reference proteome</keyword>
<evidence type="ECO:0000256" key="1">
    <source>
        <dbReference type="SAM" id="MobiDB-lite"/>
    </source>
</evidence>
<sequence length="860" mass="91544">MTLGARTATTQQLAHAARQDSGQPVSTSSYSTTTMGAAAPSTNASTSGVVRFETARDFGMSQDDCDSVRSSPARVHRPGPPPTTPPMTRRGYSDETPAGRIKHAQRSPTFPSRHRGKARAGTDEQDDCADDADDEQQLPKLTTPRHRKRTSKEEVTSPSRKHRFKRLITKGSKLSLNGAARGESVISSPSQELCMPPLGAYKATPMTPPREISSPISSYSGPPPFPRRASPMMSPPTAFDFSELWPQGQLGSRSQYGFDVPQTASPGRAEKAAQILGEEVKATGKAARVLGIEQKALPETKSSAASLPPRVSSPSSSERSLRITLSTPRPQPTTPNSARHDRQRSLSGPAAFASLEIPLTSTEEGNSSLATEASCSLDDTHVCFHFRTPATDANEDPTSKAFTSSGMGLGLGLATPPPSPPSVPLRPLEAGIAGIDDDAPYEDAQLSRGPNRSKVASVASSTYAPSVYEGSDDVGVPNRHRLTLDSIRFSSAFEGVTSLSTSSGNGSQSQHSLPATRSTVTNPSVRSSLQPQVVQRSLQHVGQRPALASRSSSTPALPKSRGDSGVDERKLSSNGGSHSPARPSSPFRSESEPAGVPQSRTLQSTPKLQPERMSIFGSVASARTKNLQRLDALAALEGHPRLPTLGSPPRFGNQRLSDGDGAPSHPPPQGGLPPLPSILTPPTSPPHASCRPDDPFRTFRNSESFLDFGISSSGDEEDSGDQHRLSQPWSYTDSDHQGRSPPDVPDEVSVLSTRFSTLPLRQLELPRRQLATANGVRSGSGKPFLRGLEMPRSRSTPLLRLETSREALQPDPSSPLSELVRKGPSRTLESILSLSSEGEDDEGSGEDLTSAFPHPPVIES</sequence>
<feature type="compositionally biased region" description="Low complexity" evidence="1">
    <location>
        <begin position="209"/>
        <end position="220"/>
    </location>
</feature>
<feature type="compositionally biased region" description="Pro residues" evidence="1">
    <location>
        <begin position="664"/>
        <end position="676"/>
    </location>
</feature>
<protein>
    <submittedName>
        <fullName evidence="2">Uncharacterized protein</fullName>
    </submittedName>
</protein>
<comment type="caution">
    <text evidence="2">The sequence shown here is derived from an EMBL/GenBank/DDBJ whole genome shotgun (WGS) entry which is preliminary data.</text>
</comment>
<feature type="region of interest" description="Disordered" evidence="1">
    <location>
        <begin position="299"/>
        <end position="346"/>
    </location>
</feature>
<dbReference type="OrthoDB" id="10442591at2759"/>
<feature type="compositionally biased region" description="Polar residues" evidence="1">
    <location>
        <begin position="20"/>
        <end position="48"/>
    </location>
</feature>
<accession>A0A9P7B3J4</accession>
<feature type="compositionally biased region" description="Polar residues" evidence="1">
    <location>
        <begin position="515"/>
        <end position="540"/>
    </location>
</feature>
<feature type="compositionally biased region" description="Low complexity" evidence="1">
    <location>
        <begin position="497"/>
        <end position="513"/>
    </location>
</feature>
<name>A0A9P7B3J4_RHOMI</name>
<dbReference type="Proteomes" id="UP000777482">
    <property type="component" value="Unassembled WGS sequence"/>
</dbReference>
<feature type="compositionally biased region" description="Low complexity" evidence="1">
    <location>
        <begin position="577"/>
        <end position="594"/>
    </location>
</feature>
<feature type="region of interest" description="Disordered" evidence="1">
    <location>
        <begin position="762"/>
        <end position="860"/>
    </location>
</feature>
<feature type="compositionally biased region" description="Basic and acidic residues" evidence="1">
    <location>
        <begin position="560"/>
        <end position="571"/>
    </location>
</feature>
<feature type="region of interest" description="Disordered" evidence="1">
    <location>
        <begin position="1"/>
        <end position="243"/>
    </location>
</feature>
<evidence type="ECO:0000313" key="3">
    <source>
        <dbReference type="Proteomes" id="UP000777482"/>
    </source>
</evidence>
<feature type="region of interest" description="Disordered" evidence="1">
    <location>
        <begin position="638"/>
        <end position="748"/>
    </location>
</feature>
<dbReference type="EMBL" id="PUHQ01000099">
    <property type="protein sequence ID" value="KAG0656373.1"/>
    <property type="molecule type" value="Genomic_DNA"/>
</dbReference>
<feature type="compositionally biased region" description="Low complexity" evidence="1">
    <location>
        <begin position="302"/>
        <end position="318"/>
    </location>
</feature>
<feature type="region of interest" description="Disordered" evidence="1">
    <location>
        <begin position="497"/>
        <end position="620"/>
    </location>
</feature>
<reference evidence="2 3" key="1">
    <citation type="submission" date="2020-11" db="EMBL/GenBank/DDBJ databases">
        <title>Kefir isolates.</title>
        <authorList>
            <person name="Marcisauskas S."/>
            <person name="Kim Y."/>
            <person name="Blasche S."/>
        </authorList>
    </citation>
    <scope>NUCLEOTIDE SEQUENCE [LARGE SCALE GENOMIC DNA]</scope>
    <source>
        <strain evidence="2 3">KR</strain>
    </source>
</reference>
<feature type="compositionally biased region" description="Polar residues" evidence="1">
    <location>
        <begin position="598"/>
        <end position="607"/>
    </location>
</feature>
<organism evidence="2 3">
    <name type="scientific">Rhodotorula mucilaginosa</name>
    <name type="common">Yeast</name>
    <name type="synonym">Rhodotorula rubra</name>
    <dbReference type="NCBI Taxonomy" id="5537"/>
    <lineage>
        <taxon>Eukaryota</taxon>
        <taxon>Fungi</taxon>
        <taxon>Dikarya</taxon>
        <taxon>Basidiomycota</taxon>
        <taxon>Pucciniomycotina</taxon>
        <taxon>Microbotryomycetes</taxon>
        <taxon>Sporidiobolales</taxon>
        <taxon>Sporidiobolaceae</taxon>
        <taxon>Rhodotorula</taxon>
    </lineage>
</organism>